<dbReference type="EMBL" id="JBHSAO010000008">
    <property type="protein sequence ID" value="MFC4024652.1"/>
    <property type="molecule type" value="Genomic_DNA"/>
</dbReference>
<keyword evidence="2 4" id="KW-0012">Acyltransferase</keyword>
<dbReference type="Gene3D" id="3.40.630.30">
    <property type="match status" value="1"/>
</dbReference>
<accession>A0ABV8GXR8</accession>
<feature type="domain" description="N-acetyltransferase" evidence="3">
    <location>
        <begin position="3"/>
        <end position="161"/>
    </location>
</feature>
<evidence type="ECO:0000259" key="3">
    <source>
        <dbReference type="PROSITE" id="PS51186"/>
    </source>
</evidence>
<dbReference type="PANTHER" id="PTHR43800">
    <property type="entry name" value="PEPTIDYL-LYSINE N-ACETYLTRANSFERASE YJAB"/>
    <property type="match status" value="1"/>
</dbReference>
<keyword evidence="1 4" id="KW-0808">Transferase</keyword>
<dbReference type="InterPro" id="IPR000182">
    <property type="entry name" value="GNAT_dom"/>
</dbReference>
<evidence type="ECO:0000313" key="5">
    <source>
        <dbReference type="Proteomes" id="UP001595772"/>
    </source>
</evidence>
<sequence length="166" mass="18867">MDYIIRKMKKRDISQVQRVARTSWHATYEGIIPLDIQDKFLNSAYSVVNMKRRLKHSTIFVSEVGRKIVGFANYSPVSVDGSVELGAIYLYPEYQGKGIGTAFLQLGIEKLGASEIHLNVEKNNTIGTTFYHAKGFEVKSEFEDNFDGHMLKTVRMVLKVKEGMQI</sequence>
<dbReference type="PROSITE" id="PS51186">
    <property type="entry name" value="GNAT"/>
    <property type="match status" value="1"/>
</dbReference>
<reference evidence="5" key="1">
    <citation type="journal article" date="2019" name="Int. J. Syst. Evol. Microbiol.">
        <title>The Global Catalogue of Microorganisms (GCM) 10K type strain sequencing project: providing services to taxonomists for standard genome sequencing and annotation.</title>
        <authorList>
            <consortium name="The Broad Institute Genomics Platform"/>
            <consortium name="The Broad Institute Genome Sequencing Center for Infectious Disease"/>
            <person name="Wu L."/>
            <person name="Ma J."/>
        </authorList>
    </citation>
    <scope>NUCLEOTIDE SEQUENCE [LARGE SCALE GENOMIC DNA]</scope>
    <source>
        <strain evidence="5">IBRC-M 10703</strain>
    </source>
</reference>
<dbReference type="Proteomes" id="UP001595772">
    <property type="component" value="Unassembled WGS sequence"/>
</dbReference>
<name>A0ABV8GXR8_9BACI</name>
<evidence type="ECO:0000313" key="4">
    <source>
        <dbReference type="EMBL" id="MFC4024652.1"/>
    </source>
</evidence>
<dbReference type="SUPFAM" id="SSF55729">
    <property type="entry name" value="Acyl-CoA N-acyltransferases (Nat)"/>
    <property type="match status" value="1"/>
</dbReference>
<keyword evidence="5" id="KW-1185">Reference proteome</keyword>
<dbReference type="GO" id="GO:0016746">
    <property type="term" value="F:acyltransferase activity"/>
    <property type="evidence" value="ECO:0007669"/>
    <property type="project" value="UniProtKB-KW"/>
</dbReference>
<evidence type="ECO:0000256" key="2">
    <source>
        <dbReference type="ARBA" id="ARBA00023315"/>
    </source>
</evidence>
<dbReference type="CDD" id="cd04301">
    <property type="entry name" value="NAT_SF"/>
    <property type="match status" value="1"/>
</dbReference>
<comment type="caution">
    <text evidence="4">The sequence shown here is derived from an EMBL/GenBank/DDBJ whole genome shotgun (WGS) entry which is preliminary data.</text>
</comment>
<dbReference type="RefSeq" id="WP_379497139.1">
    <property type="nucleotide sequence ID" value="NZ_JBHSAO010000008.1"/>
</dbReference>
<organism evidence="4 5">
    <name type="scientific">Oceanobacillus longus</name>
    <dbReference type="NCBI Taxonomy" id="930120"/>
    <lineage>
        <taxon>Bacteria</taxon>
        <taxon>Bacillati</taxon>
        <taxon>Bacillota</taxon>
        <taxon>Bacilli</taxon>
        <taxon>Bacillales</taxon>
        <taxon>Bacillaceae</taxon>
        <taxon>Oceanobacillus</taxon>
    </lineage>
</organism>
<dbReference type="PANTHER" id="PTHR43800:SF1">
    <property type="entry name" value="PEPTIDYL-LYSINE N-ACETYLTRANSFERASE YJAB"/>
    <property type="match status" value="1"/>
</dbReference>
<proteinExistence type="predicted"/>
<dbReference type="Pfam" id="PF00583">
    <property type="entry name" value="Acetyltransf_1"/>
    <property type="match status" value="1"/>
</dbReference>
<dbReference type="InterPro" id="IPR016181">
    <property type="entry name" value="Acyl_CoA_acyltransferase"/>
</dbReference>
<dbReference type="EC" id="2.3.-.-" evidence="4"/>
<gene>
    <name evidence="4" type="ORF">ACFOUV_12680</name>
</gene>
<evidence type="ECO:0000256" key="1">
    <source>
        <dbReference type="ARBA" id="ARBA00022679"/>
    </source>
</evidence>
<protein>
    <submittedName>
        <fullName evidence="4">GNAT family N-acetyltransferase</fullName>
        <ecNumber evidence="4">2.3.-.-</ecNumber>
    </submittedName>
</protein>